<proteinExistence type="predicted"/>
<reference evidence="2" key="1">
    <citation type="submission" date="2022-07" db="EMBL/GenBank/DDBJ databases">
        <authorList>
            <person name="Macas J."/>
            <person name="Novak P."/>
            <person name="Neumann P."/>
        </authorList>
    </citation>
    <scope>NUCLEOTIDE SEQUENCE</scope>
</reference>
<evidence type="ECO:0000256" key="1">
    <source>
        <dbReference type="SAM" id="Phobius"/>
    </source>
</evidence>
<sequence>MDPHTTGDVRKLTWAEIVRCEVDKCGDKSSTSTGSLNQSSNNQENQIITKESAAHKDEAAHLHATSDELSQEFEKFQFFGEEGFDSIKIESKLYRFAATENEIEIFEIQKSSLRRINFKSGLAPQIYSFIQQLTGSNNFIHKQSRKFGSITVSSEVNKSGSYLKIAKEKGTYILIPKGPRNLNLNDFLTLFSNFVELSYLEQDETTHWEHESTTYSEEITISKLIFNYEVQRAYSENQQPLLSFEKQPQIPLLQAYSDASDNFDHSDDSFFSDDFLGHATESDRRPPLSNQEEIRNSKFNRTICRKLKLVTYENCLPTENLNTQLKLYRKSQKNKRRHSMRTRSQSRDFPWVYFNLYFTFLLCILFSFFIFL</sequence>
<dbReference type="Proteomes" id="UP001152523">
    <property type="component" value="Unassembled WGS sequence"/>
</dbReference>
<evidence type="ECO:0000313" key="3">
    <source>
        <dbReference type="Proteomes" id="UP001152523"/>
    </source>
</evidence>
<feature type="non-terminal residue" evidence="2">
    <location>
        <position position="372"/>
    </location>
</feature>
<keyword evidence="1" id="KW-0472">Membrane</keyword>
<evidence type="ECO:0000313" key="2">
    <source>
        <dbReference type="EMBL" id="CAH9148634.1"/>
    </source>
</evidence>
<keyword evidence="1" id="KW-0812">Transmembrane</keyword>
<keyword evidence="3" id="KW-1185">Reference proteome</keyword>
<comment type="caution">
    <text evidence="2">The sequence shown here is derived from an EMBL/GenBank/DDBJ whole genome shotgun (WGS) entry which is preliminary data.</text>
</comment>
<dbReference type="EMBL" id="CAMAPF010001209">
    <property type="protein sequence ID" value="CAH9148634.1"/>
    <property type="molecule type" value="Genomic_DNA"/>
</dbReference>
<organism evidence="2 3">
    <name type="scientific">Cuscuta epithymum</name>
    <dbReference type="NCBI Taxonomy" id="186058"/>
    <lineage>
        <taxon>Eukaryota</taxon>
        <taxon>Viridiplantae</taxon>
        <taxon>Streptophyta</taxon>
        <taxon>Embryophyta</taxon>
        <taxon>Tracheophyta</taxon>
        <taxon>Spermatophyta</taxon>
        <taxon>Magnoliopsida</taxon>
        <taxon>eudicotyledons</taxon>
        <taxon>Gunneridae</taxon>
        <taxon>Pentapetalae</taxon>
        <taxon>asterids</taxon>
        <taxon>lamiids</taxon>
        <taxon>Solanales</taxon>
        <taxon>Convolvulaceae</taxon>
        <taxon>Cuscuteae</taxon>
        <taxon>Cuscuta</taxon>
        <taxon>Cuscuta subgen. Cuscuta</taxon>
    </lineage>
</organism>
<keyword evidence="1" id="KW-1133">Transmembrane helix</keyword>
<protein>
    <submittedName>
        <fullName evidence="2">Uncharacterized protein</fullName>
    </submittedName>
</protein>
<dbReference type="AlphaFoldDB" id="A0AAV0GMP0"/>
<feature type="transmembrane region" description="Helical" evidence="1">
    <location>
        <begin position="351"/>
        <end position="371"/>
    </location>
</feature>
<name>A0AAV0GMP0_9ASTE</name>
<accession>A0AAV0GMP0</accession>
<gene>
    <name evidence="2" type="ORF">CEPIT_LOCUS44664</name>
</gene>